<dbReference type="Pfam" id="PF14354">
    <property type="entry name" value="Lar_restr_allev"/>
    <property type="match status" value="1"/>
</dbReference>
<sequence length="238" mass="26173">MPTEEQALKPCPFCGSRNVAQGASRDRISVWCFCGAQGPSVPFPENNIDPVTPIKQCYAAWNRRALEAAATLTPSSGEPEWLAEMERGLPERLQDTYTRWNNPPSPFLPDGAEVMLKAADAIVALIALVRANAAERDHWKANHDEMVARNAVLRDRPDLPVDRLPALQRVEARAEAAERKLAEAGKVLKQIADPLTAMRNDAEAAGNKLSGMAHQIANDPAYIKQIARQFLESKDVSQ</sequence>
<protein>
    <submittedName>
        <fullName evidence="1">Lar family restriction alleviation protein</fullName>
    </submittedName>
</protein>
<evidence type="ECO:0000313" key="1">
    <source>
        <dbReference type="EMBL" id="XCG51127.1"/>
    </source>
</evidence>
<proteinExistence type="predicted"/>
<organism evidence="1">
    <name type="scientific">Mesorhizobium sp. WSM2240</name>
    <dbReference type="NCBI Taxonomy" id="3228851"/>
    <lineage>
        <taxon>Bacteria</taxon>
        <taxon>Pseudomonadati</taxon>
        <taxon>Pseudomonadota</taxon>
        <taxon>Alphaproteobacteria</taxon>
        <taxon>Hyphomicrobiales</taxon>
        <taxon>Phyllobacteriaceae</taxon>
        <taxon>Mesorhizobium</taxon>
    </lineage>
</organism>
<name>A0AAU8CWA5_9HYPH</name>
<reference evidence="1" key="1">
    <citation type="submission" date="2024-06" db="EMBL/GenBank/DDBJ databases">
        <title>Mesorhizobium karijinii sp. nov., a symbiont of the iconic Swainsona formosa from arid Australia.</title>
        <authorList>
            <person name="Hill Y.J."/>
            <person name="Watkin E.L.J."/>
            <person name="O'Hara G.W."/>
            <person name="Terpolilli J."/>
            <person name="Tye M.L."/>
            <person name="Kohlmeier M.G."/>
        </authorList>
    </citation>
    <scope>NUCLEOTIDE SEQUENCE</scope>
    <source>
        <strain evidence="1">WSM2240</strain>
    </source>
</reference>
<accession>A0AAU8CWA5</accession>
<dbReference type="AlphaFoldDB" id="A0AAU8CWA5"/>
<gene>
    <name evidence="1" type="ORF">ABVK50_11915</name>
</gene>
<dbReference type="EMBL" id="CP159253">
    <property type="protein sequence ID" value="XCG51127.1"/>
    <property type="molecule type" value="Genomic_DNA"/>
</dbReference>
<dbReference type="RefSeq" id="WP_353641362.1">
    <property type="nucleotide sequence ID" value="NZ_CP159253.1"/>
</dbReference>